<sequence length="107" mass="12023">MRGFLAMAALALSVSATTSALAQSYTEEVVPNNDTCYRVMYKKQVDLVNPQGVLQQPSSNEFRSNIIYQHGGVARNVYNPAIYLETRTVVSPEYYSMRPTGCPRRLR</sequence>
<dbReference type="EMBL" id="VZZK01000009">
    <property type="protein sequence ID" value="KAB1079287.1"/>
    <property type="molecule type" value="Genomic_DNA"/>
</dbReference>
<feature type="signal peptide" evidence="1">
    <location>
        <begin position="1"/>
        <end position="22"/>
    </location>
</feature>
<dbReference type="OrthoDB" id="7998705at2"/>
<keyword evidence="3" id="KW-1185">Reference proteome</keyword>
<keyword evidence="1" id="KW-0732">Signal</keyword>
<gene>
    <name evidence="2" type="ORF">F6X53_10730</name>
</gene>
<proteinExistence type="predicted"/>
<evidence type="ECO:0000313" key="2">
    <source>
        <dbReference type="EMBL" id="KAB1079287.1"/>
    </source>
</evidence>
<reference evidence="2 3" key="1">
    <citation type="submission" date="2019-09" db="EMBL/GenBank/DDBJ databases">
        <title>YIM 48816 draft genome.</title>
        <authorList>
            <person name="Jiang L."/>
        </authorList>
    </citation>
    <scope>NUCLEOTIDE SEQUENCE [LARGE SCALE GENOMIC DNA]</scope>
    <source>
        <strain evidence="2 3">YIM 48816</strain>
    </source>
</reference>
<name>A0A6L3T2X4_9HYPH</name>
<dbReference type="Proteomes" id="UP000474159">
    <property type="component" value="Unassembled WGS sequence"/>
</dbReference>
<evidence type="ECO:0000256" key="1">
    <source>
        <dbReference type="SAM" id="SignalP"/>
    </source>
</evidence>
<dbReference type="AlphaFoldDB" id="A0A6L3T2X4"/>
<comment type="caution">
    <text evidence="2">The sequence shown here is derived from an EMBL/GenBank/DDBJ whole genome shotgun (WGS) entry which is preliminary data.</text>
</comment>
<dbReference type="RefSeq" id="WP_151000022.1">
    <property type="nucleotide sequence ID" value="NZ_BPQY01000437.1"/>
</dbReference>
<evidence type="ECO:0000313" key="3">
    <source>
        <dbReference type="Proteomes" id="UP000474159"/>
    </source>
</evidence>
<accession>A0A6L3T2X4</accession>
<protein>
    <submittedName>
        <fullName evidence="2">Uncharacterized protein</fullName>
    </submittedName>
</protein>
<organism evidence="2 3">
    <name type="scientific">Methylobacterium soli</name>
    <dbReference type="NCBI Taxonomy" id="553447"/>
    <lineage>
        <taxon>Bacteria</taxon>
        <taxon>Pseudomonadati</taxon>
        <taxon>Pseudomonadota</taxon>
        <taxon>Alphaproteobacteria</taxon>
        <taxon>Hyphomicrobiales</taxon>
        <taxon>Methylobacteriaceae</taxon>
        <taxon>Methylobacterium</taxon>
    </lineage>
</organism>
<feature type="chain" id="PRO_5026969220" evidence="1">
    <location>
        <begin position="23"/>
        <end position="107"/>
    </location>
</feature>